<organism evidence="1 2">
    <name type="scientific">Fimbriimonas ginsengisoli Gsoil 348</name>
    <dbReference type="NCBI Taxonomy" id="661478"/>
    <lineage>
        <taxon>Bacteria</taxon>
        <taxon>Bacillati</taxon>
        <taxon>Armatimonadota</taxon>
        <taxon>Fimbriimonadia</taxon>
        <taxon>Fimbriimonadales</taxon>
        <taxon>Fimbriimonadaceae</taxon>
        <taxon>Fimbriimonas</taxon>
    </lineage>
</organism>
<dbReference type="HOGENOM" id="CLU_3168346_0_0_0"/>
<dbReference type="Proteomes" id="UP000027982">
    <property type="component" value="Chromosome"/>
</dbReference>
<reference evidence="1 2" key="1">
    <citation type="journal article" date="2014" name="PLoS ONE">
        <title>The first complete genome sequence of the class fimbriimonadia in the phylum armatimonadetes.</title>
        <authorList>
            <person name="Hu Z.Y."/>
            <person name="Wang Y.Z."/>
            <person name="Im W.T."/>
            <person name="Wang S.Y."/>
            <person name="Zhao G.P."/>
            <person name="Zheng H.J."/>
            <person name="Quan Z.X."/>
        </authorList>
    </citation>
    <scope>NUCLEOTIDE SEQUENCE [LARGE SCALE GENOMIC DNA]</scope>
    <source>
        <strain evidence="1">Gsoil 348</strain>
    </source>
</reference>
<sequence length="47" mass="5199">MENGCIVPINTIMPEHMRVLIMGFKRPVMLESGLTRLLVQASSLGQS</sequence>
<evidence type="ECO:0000313" key="1">
    <source>
        <dbReference type="EMBL" id="AIE87193.1"/>
    </source>
</evidence>
<accession>A0A068NUI6</accession>
<gene>
    <name evidence="1" type="ORF">OP10G_3825</name>
</gene>
<dbReference type="KEGG" id="fgi:OP10G_3825"/>
<proteinExistence type="predicted"/>
<protein>
    <submittedName>
        <fullName evidence="1">Uncharacterized protein</fullName>
    </submittedName>
</protein>
<name>A0A068NUI6_FIMGI</name>
<dbReference type="AlphaFoldDB" id="A0A068NUI6"/>
<keyword evidence="2" id="KW-1185">Reference proteome</keyword>
<evidence type="ECO:0000313" key="2">
    <source>
        <dbReference type="Proteomes" id="UP000027982"/>
    </source>
</evidence>
<dbReference type="EMBL" id="CP007139">
    <property type="protein sequence ID" value="AIE87193.1"/>
    <property type="molecule type" value="Genomic_DNA"/>
</dbReference>